<dbReference type="PROSITE" id="PS51459">
    <property type="entry name" value="FIDO"/>
    <property type="match status" value="1"/>
</dbReference>
<dbReference type="SUPFAM" id="SSF140931">
    <property type="entry name" value="Fic-like"/>
    <property type="match status" value="1"/>
</dbReference>
<dbReference type="RefSeq" id="WP_344196955.1">
    <property type="nucleotide sequence ID" value="NZ_BAAAME010000002.1"/>
</dbReference>
<dbReference type="Gene3D" id="1.10.3290.10">
    <property type="entry name" value="Fido-like domain"/>
    <property type="match status" value="1"/>
</dbReference>
<dbReference type="InterPro" id="IPR040198">
    <property type="entry name" value="Fido_containing"/>
</dbReference>
<evidence type="ECO:0000313" key="3">
    <source>
        <dbReference type="Proteomes" id="UP001501057"/>
    </source>
</evidence>
<sequence length="409" mass="44590">MTIPDADRPLDWAPHVDEVVPWTQTVPQGPRADRAVREIVVRRPPTIAGLSMTHDRSLKVTMDSALAGLAQLDLTHGRKLGALDQLLLRTESVSSSKIENIEASLGDYGKALHGGRANASAVSMAAATRALADVIGDAGRTGQLRLEAMLAAHHQLFERHPEMHTKAGRTRTVQNWIGGSDYSPRNALFVPPPPDTVAGYLEDLFAFANRDDVPVLVQAAVVHAQFESIHPFVDGNGRIGRTLIHAILRRRRATRNLTVPIASGLVAHRDRYFDALAAYREGHARPMVGMLTNATLVASHEARRTATTIHEISREWEESLGGVLPGSPEHRLLRLLVAEPIITVDLASLGTGYAGAELRHGIDRLEDAGVLTVKGRRSQRIWTATAILEELQDLTVRIESVTRRVDASG</sequence>
<feature type="domain" description="Fido" evidence="1">
    <location>
        <begin position="144"/>
        <end position="293"/>
    </location>
</feature>
<evidence type="ECO:0000313" key="2">
    <source>
        <dbReference type="EMBL" id="GAA1725471.1"/>
    </source>
</evidence>
<accession>A0ABP4VJ07</accession>
<evidence type="ECO:0000259" key="1">
    <source>
        <dbReference type="PROSITE" id="PS51459"/>
    </source>
</evidence>
<organism evidence="2 3">
    <name type="scientific">Aeromicrobium alkaliterrae</name>
    <dbReference type="NCBI Taxonomy" id="302168"/>
    <lineage>
        <taxon>Bacteria</taxon>
        <taxon>Bacillati</taxon>
        <taxon>Actinomycetota</taxon>
        <taxon>Actinomycetes</taxon>
        <taxon>Propionibacteriales</taxon>
        <taxon>Nocardioidaceae</taxon>
        <taxon>Aeromicrobium</taxon>
    </lineage>
</organism>
<dbReference type="InterPro" id="IPR003812">
    <property type="entry name" value="Fido"/>
</dbReference>
<dbReference type="PANTHER" id="PTHR13504:SF38">
    <property type="entry name" value="FIDO DOMAIN-CONTAINING PROTEIN"/>
    <property type="match status" value="1"/>
</dbReference>
<comment type="caution">
    <text evidence="2">The sequence shown here is derived from an EMBL/GenBank/DDBJ whole genome shotgun (WGS) entry which is preliminary data.</text>
</comment>
<dbReference type="PANTHER" id="PTHR13504">
    <property type="entry name" value="FIDO DOMAIN-CONTAINING PROTEIN DDB_G0283145"/>
    <property type="match status" value="1"/>
</dbReference>
<reference evidence="3" key="1">
    <citation type="journal article" date="2019" name="Int. J. Syst. Evol. Microbiol.">
        <title>The Global Catalogue of Microorganisms (GCM) 10K type strain sequencing project: providing services to taxonomists for standard genome sequencing and annotation.</title>
        <authorList>
            <consortium name="The Broad Institute Genomics Platform"/>
            <consortium name="The Broad Institute Genome Sequencing Center for Infectious Disease"/>
            <person name="Wu L."/>
            <person name="Ma J."/>
        </authorList>
    </citation>
    <scope>NUCLEOTIDE SEQUENCE [LARGE SCALE GENOMIC DNA]</scope>
    <source>
        <strain evidence="3">JCM 13518</strain>
    </source>
</reference>
<dbReference type="InterPro" id="IPR036597">
    <property type="entry name" value="Fido-like_dom_sf"/>
</dbReference>
<name>A0ABP4VJ07_9ACTN</name>
<protein>
    <submittedName>
        <fullName evidence="2">Fic family protein</fullName>
    </submittedName>
</protein>
<keyword evidence="3" id="KW-1185">Reference proteome</keyword>
<dbReference type="Pfam" id="PF02661">
    <property type="entry name" value="Fic"/>
    <property type="match status" value="1"/>
</dbReference>
<dbReference type="EMBL" id="BAAAME010000002">
    <property type="protein sequence ID" value="GAA1725471.1"/>
    <property type="molecule type" value="Genomic_DNA"/>
</dbReference>
<proteinExistence type="predicted"/>
<dbReference type="Proteomes" id="UP001501057">
    <property type="component" value="Unassembled WGS sequence"/>
</dbReference>
<gene>
    <name evidence="2" type="ORF">GCM10009710_02810</name>
</gene>